<gene>
    <name evidence="2" type="ORF">DFH07DRAFT_790835</name>
</gene>
<evidence type="ECO:0000313" key="2">
    <source>
        <dbReference type="EMBL" id="KAJ7782490.1"/>
    </source>
</evidence>
<feature type="compositionally biased region" description="Basic residues" evidence="1">
    <location>
        <begin position="54"/>
        <end position="81"/>
    </location>
</feature>
<feature type="compositionally biased region" description="Basic and acidic residues" evidence="1">
    <location>
        <begin position="11"/>
        <end position="23"/>
    </location>
</feature>
<feature type="compositionally biased region" description="Low complexity" evidence="1">
    <location>
        <begin position="30"/>
        <end position="47"/>
    </location>
</feature>
<feature type="compositionally biased region" description="Low complexity" evidence="1">
    <location>
        <begin position="82"/>
        <end position="93"/>
    </location>
</feature>
<name>A0AAD7KG13_9AGAR</name>
<sequence>MKGANTEEQASDARHPRHPQDRRPPRHFRAPQAQIQRTQTQRTQRTPRSGKNATLRKRKRTEPRRRQKTRHLGGHLPRHVTSRGSGSRAAEGSGSREVKEVKRVGLHTTSGPPYVNDVGRNRDAPAVPGKREGKEEGKGPRYVNTTMDGRARVPSERFPRERNRTLVRDWVADRDTRSEDMGVAAGTRGCEDADAGKGNAKRESKKENNKNKER</sequence>
<keyword evidence="3" id="KW-1185">Reference proteome</keyword>
<feature type="compositionally biased region" description="Basic and acidic residues" evidence="1">
    <location>
        <begin position="189"/>
        <end position="214"/>
    </location>
</feature>
<dbReference type="EMBL" id="JARJLG010000003">
    <property type="protein sequence ID" value="KAJ7782490.1"/>
    <property type="molecule type" value="Genomic_DNA"/>
</dbReference>
<accession>A0AAD7KG13</accession>
<protein>
    <submittedName>
        <fullName evidence="2">Uncharacterized protein</fullName>
    </submittedName>
</protein>
<proteinExistence type="predicted"/>
<comment type="caution">
    <text evidence="2">The sequence shown here is derived from an EMBL/GenBank/DDBJ whole genome shotgun (WGS) entry which is preliminary data.</text>
</comment>
<evidence type="ECO:0000313" key="3">
    <source>
        <dbReference type="Proteomes" id="UP001215280"/>
    </source>
</evidence>
<feature type="compositionally biased region" description="Basic and acidic residues" evidence="1">
    <location>
        <begin position="149"/>
        <end position="160"/>
    </location>
</feature>
<feature type="region of interest" description="Disordered" evidence="1">
    <location>
        <begin position="1"/>
        <end position="160"/>
    </location>
</feature>
<evidence type="ECO:0000256" key="1">
    <source>
        <dbReference type="SAM" id="MobiDB-lite"/>
    </source>
</evidence>
<feature type="compositionally biased region" description="Basic and acidic residues" evidence="1">
    <location>
        <begin position="94"/>
        <end position="103"/>
    </location>
</feature>
<dbReference type="Proteomes" id="UP001215280">
    <property type="component" value="Unassembled WGS sequence"/>
</dbReference>
<feature type="compositionally biased region" description="Basic and acidic residues" evidence="1">
    <location>
        <begin position="119"/>
        <end position="139"/>
    </location>
</feature>
<organism evidence="2 3">
    <name type="scientific">Mycena maculata</name>
    <dbReference type="NCBI Taxonomy" id="230809"/>
    <lineage>
        <taxon>Eukaryota</taxon>
        <taxon>Fungi</taxon>
        <taxon>Dikarya</taxon>
        <taxon>Basidiomycota</taxon>
        <taxon>Agaricomycotina</taxon>
        <taxon>Agaricomycetes</taxon>
        <taxon>Agaricomycetidae</taxon>
        <taxon>Agaricales</taxon>
        <taxon>Marasmiineae</taxon>
        <taxon>Mycenaceae</taxon>
        <taxon>Mycena</taxon>
    </lineage>
</organism>
<feature type="region of interest" description="Disordered" evidence="1">
    <location>
        <begin position="175"/>
        <end position="214"/>
    </location>
</feature>
<dbReference type="AlphaFoldDB" id="A0AAD7KG13"/>
<reference evidence="2" key="1">
    <citation type="submission" date="2023-03" db="EMBL/GenBank/DDBJ databases">
        <title>Massive genome expansion in bonnet fungi (Mycena s.s.) driven by repeated elements and novel gene families across ecological guilds.</title>
        <authorList>
            <consortium name="Lawrence Berkeley National Laboratory"/>
            <person name="Harder C.B."/>
            <person name="Miyauchi S."/>
            <person name="Viragh M."/>
            <person name="Kuo A."/>
            <person name="Thoen E."/>
            <person name="Andreopoulos B."/>
            <person name="Lu D."/>
            <person name="Skrede I."/>
            <person name="Drula E."/>
            <person name="Henrissat B."/>
            <person name="Morin E."/>
            <person name="Kohler A."/>
            <person name="Barry K."/>
            <person name="LaButti K."/>
            <person name="Morin E."/>
            <person name="Salamov A."/>
            <person name="Lipzen A."/>
            <person name="Mereny Z."/>
            <person name="Hegedus B."/>
            <person name="Baldrian P."/>
            <person name="Stursova M."/>
            <person name="Weitz H."/>
            <person name="Taylor A."/>
            <person name="Grigoriev I.V."/>
            <person name="Nagy L.G."/>
            <person name="Martin F."/>
            <person name="Kauserud H."/>
        </authorList>
    </citation>
    <scope>NUCLEOTIDE SEQUENCE</scope>
    <source>
        <strain evidence="2">CBHHK188m</strain>
    </source>
</reference>